<dbReference type="EMBL" id="CP089984">
    <property type="protein sequence ID" value="WXB20174.1"/>
    <property type="molecule type" value="Genomic_DNA"/>
</dbReference>
<reference evidence="2 3" key="1">
    <citation type="submission" date="2021-12" db="EMBL/GenBank/DDBJ databases">
        <title>Discovery of the Pendulisporaceae a myxobacterial family with distinct sporulation behavior and unique specialized metabolism.</title>
        <authorList>
            <person name="Garcia R."/>
            <person name="Popoff A."/>
            <person name="Bader C.D."/>
            <person name="Loehr J."/>
            <person name="Walesch S."/>
            <person name="Walt C."/>
            <person name="Boldt J."/>
            <person name="Bunk B."/>
            <person name="Haeckl F.J.F.P.J."/>
            <person name="Gunesch A.P."/>
            <person name="Birkelbach J."/>
            <person name="Nuebel U."/>
            <person name="Pietschmann T."/>
            <person name="Bach T."/>
            <person name="Mueller R."/>
        </authorList>
    </citation>
    <scope>NUCLEOTIDE SEQUENCE [LARGE SCALE GENOMIC DNA]</scope>
    <source>
        <strain evidence="2 3">MSr11954</strain>
    </source>
</reference>
<sequence>MTSPSKTNKTDLYSDFKHEYVSPRRPAFIDVSPARYLSVGGRGKPGGGAFEDATGALYSAAFTTKMMLKAKGRDYTVCKLEALWWIDGGAPFEKAADDQVHYTLLIRTPDFVDDGALGEAKEALRRKGKSTEHTEKVEIETLQEGRCVQMLHVGPYATERATLDEMTSASRKNRLELCGRHHEIYLSDPRRVPPESLKTILRHPVRAMI</sequence>
<accession>A0ABZ2MCB9</accession>
<evidence type="ECO:0000259" key="1">
    <source>
        <dbReference type="Pfam" id="PF06445"/>
    </source>
</evidence>
<organism evidence="2 3">
    <name type="scientific">Pendulispora albinea</name>
    <dbReference type="NCBI Taxonomy" id="2741071"/>
    <lineage>
        <taxon>Bacteria</taxon>
        <taxon>Pseudomonadati</taxon>
        <taxon>Myxococcota</taxon>
        <taxon>Myxococcia</taxon>
        <taxon>Myxococcales</taxon>
        <taxon>Sorangiineae</taxon>
        <taxon>Pendulisporaceae</taxon>
        <taxon>Pendulispora</taxon>
    </lineage>
</organism>
<dbReference type="RefSeq" id="WP_394829780.1">
    <property type="nucleotide sequence ID" value="NZ_CP089984.1"/>
</dbReference>
<dbReference type="InterPro" id="IPR011256">
    <property type="entry name" value="Reg_factor_effector_dom_sf"/>
</dbReference>
<evidence type="ECO:0000313" key="2">
    <source>
        <dbReference type="EMBL" id="WXB20174.1"/>
    </source>
</evidence>
<evidence type="ECO:0000313" key="3">
    <source>
        <dbReference type="Proteomes" id="UP001370348"/>
    </source>
</evidence>
<keyword evidence="3" id="KW-1185">Reference proteome</keyword>
<gene>
    <name evidence="2" type="ORF">LZC94_23530</name>
</gene>
<dbReference type="Pfam" id="PF06445">
    <property type="entry name" value="GyrI-like"/>
    <property type="match status" value="1"/>
</dbReference>
<dbReference type="SUPFAM" id="SSF55136">
    <property type="entry name" value="Probable bacterial effector-binding domain"/>
    <property type="match status" value="1"/>
</dbReference>
<protein>
    <submittedName>
        <fullName evidence="2">GyrI-like domain-containing protein</fullName>
    </submittedName>
</protein>
<dbReference type="InterPro" id="IPR029442">
    <property type="entry name" value="GyrI-like"/>
</dbReference>
<dbReference type="Proteomes" id="UP001370348">
    <property type="component" value="Chromosome"/>
</dbReference>
<proteinExistence type="predicted"/>
<feature type="domain" description="GyrI-like small molecule binding" evidence="1">
    <location>
        <begin position="28"/>
        <end position="205"/>
    </location>
</feature>
<dbReference type="Gene3D" id="3.20.80.10">
    <property type="entry name" value="Regulatory factor, effector binding domain"/>
    <property type="match status" value="1"/>
</dbReference>
<name>A0ABZ2MCB9_9BACT</name>